<evidence type="ECO:0000256" key="1">
    <source>
        <dbReference type="SAM" id="Phobius"/>
    </source>
</evidence>
<proteinExistence type="predicted"/>
<comment type="caution">
    <text evidence="2">The sequence shown here is derived from an EMBL/GenBank/DDBJ whole genome shotgun (WGS) entry which is preliminary data.</text>
</comment>
<dbReference type="RefSeq" id="WP_029567201.1">
    <property type="nucleotide sequence ID" value="NZ_JNVC02000024.1"/>
</dbReference>
<organism evidence="2 3">
    <name type="scientific">Metabacillus indicus</name>
    <name type="common">Bacillus indicus</name>
    <dbReference type="NCBI Taxonomy" id="246786"/>
    <lineage>
        <taxon>Bacteria</taxon>
        <taxon>Bacillati</taxon>
        <taxon>Bacillota</taxon>
        <taxon>Bacilli</taxon>
        <taxon>Bacillales</taxon>
        <taxon>Bacillaceae</taxon>
        <taxon>Metabacillus</taxon>
    </lineage>
</organism>
<accession>A0A084GIN7</accession>
<dbReference type="EMBL" id="JNVC02000024">
    <property type="protein sequence ID" value="KEZ47199.1"/>
    <property type="molecule type" value="Genomic_DNA"/>
</dbReference>
<sequence length="70" mass="7888">MVKKILFGLLSFCGLFGMAIGLDLLQGIDLSDFLKEAKFYFGTLKLDDYFSLSLWAAIIGIYLYKVPNDL</sequence>
<keyword evidence="1" id="KW-1133">Transmembrane helix</keyword>
<dbReference type="OrthoDB" id="9935308at2"/>
<keyword evidence="1" id="KW-0472">Membrane</keyword>
<protein>
    <submittedName>
        <fullName evidence="2">Uncharacterized protein</fullName>
    </submittedName>
</protein>
<keyword evidence="3" id="KW-1185">Reference proteome</keyword>
<reference evidence="2 3" key="1">
    <citation type="journal article" date="2005" name="Int. J. Syst. Evol. Microbiol.">
        <title>Bacillus cibi sp. nov., isolated from jeotgal, a traditional Korean fermented seafood.</title>
        <authorList>
            <person name="Yoon J.H."/>
            <person name="Lee C.H."/>
            <person name="Oh T.K."/>
        </authorList>
    </citation>
    <scope>NUCLEOTIDE SEQUENCE [LARGE SCALE GENOMIC DNA]</scope>
    <source>
        <strain evidence="2 3">DSM 16189</strain>
    </source>
</reference>
<name>A0A084GIN7_METID</name>
<dbReference type="InterPro" id="IPR058725">
    <property type="entry name" value="YczF"/>
</dbReference>
<dbReference type="Pfam" id="PF26310">
    <property type="entry name" value="YczF"/>
    <property type="match status" value="1"/>
</dbReference>
<keyword evidence="1" id="KW-0812">Transmembrane</keyword>
<dbReference type="STRING" id="246786.GS18_0220355"/>
<gene>
    <name evidence="2" type="ORF">GS18_0220355</name>
</gene>
<dbReference type="AlphaFoldDB" id="A0A084GIN7"/>
<dbReference type="Proteomes" id="UP000028549">
    <property type="component" value="Unassembled WGS sequence"/>
</dbReference>
<evidence type="ECO:0000313" key="3">
    <source>
        <dbReference type="Proteomes" id="UP000028549"/>
    </source>
</evidence>
<evidence type="ECO:0000313" key="2">
    <source>
        <dbReference type="EMBL" id="KEZ47199.1"/>
    </source>
</evidence>
<feature type="transmembrane region" description="Helical" evidence="1">
    <location>
        <begin position="49"/>
        <end position="66"/>
    </location>
</feature>